<accession>A0A1W0X1R5</accession>
<reference evidence="3" key="1">
    <citation type="submission" date="2017-01" db="EMBL/GenBank/DDBJ databases">
        <title>Comparative genomics of anhydrobiosis in the tardigrade Hypsibius dujardini.</title>
        <authorList>
            <person name="Yoshida Y."/>
            <person name="Koutsovoulos G."/>
            <person name="Laetsch D."/>
            <person name="Stevens L."/>
            <person name="Kumar S."/>
            <person name="Horikawa D."/>
            <person name="Ishino K."/>
            <person name="Komine S."/>
            <person name="Tomita M."/>
            <person name="Blaxter M."/>
            <person name="Arakawa K."/>
        </authorList>
    </citation>
    <scope>NUCLEOTIDE SEQUENCE [LARGE SCALE GENOMIC DNA]</scope>
    <source>
        <strain evidence="3">Z151</strain>
    </source>
</reference>
<sequence>MMSLQIVVFVVAVFVSSQLTTGRVVVKRQTFAFTSSVYSFTLSSYVPGTIVGKLGTTLGQNAGVAWRVTTPNNNVAIDYLTGQLVLINYLQQCTAPQVVTVTATNSASVTLSTNVIISVGCNTSSTSSTSTTGSPVFAVTSYTLTTSVCTLKTLVGTVSATSSTGLATVYAVVGATAYFYVGPFSGQLFLTGIPPTSTTSFTVSATNSAGTASVPVTVTTSCTTTTVATSTAATTVTAATTATVTVVTTGTTPFIPTPGPGGLPDFG</sequence>
<keyword evidence="3" id="KW-1185">Reference proteome</keyword>
<evidence type="ECO:0000313" key="3">
    <source>
        <dbReference type="Proteomes" id="UP000192578"/>
    </source>
</evidence>
<dbReference type="EMBL" id="MTYJ01000023">
    <property type="protein sequence ID" value="OQV21437.1"/>
    <property type="molecule type" value="Genomic_DNA"/>
</dbReference>
<protein>
    <recommendedName>
        <fullName evidence="4">Cadherin domain-containing protein</fullName>
    </recommendedName>
</protein>
<dbReference type="Proteomes" id="UP000192578">
    <property type="component" value="Unassembled WGS sequence"/>
</dbReference>
<name>A0A1W0X1R5_HYPEX</name>
<evidence type="ECO:0000256" key="1">
    <source>
        <dbReference type="SAM" id="SignalP"/>
    </source>
</evidence>
<comment type="caution">
    <text evidence="2">The sequence shown here is derived from an EMBL/GenBank/DDBJ whole genome shotgun (WGS) entry which is preliminary data.</text>
</comment>
<feature type="signal peptide" evidence="1">
    <location>
        <begin position="1"/>
        <end position="22"/>
    </location>
</feature>
<evidence type="ECO:0008006" key="4">
    <source>
        <dbReference type="Google" id="ProtNLM"/>
    </source>
</evidence>
<dbReference type="AlphaFoldDB" id="A0A1W0X1R5"/>
<proteinExistence type="predicted"/>
<gene>
    <name evidence="2" type="ORF">BV898_04644</name>
</gene>
<dbReference type="OrthoDB" id="10638957at2759"/>
<keyword evidence="1" id="KW-0732">Signal</keyword>
<feature type="chain" id="PRO_5013297615" description="Cadherin domain-containing protein" evidence="1">
    <location>
        <begin position="23"/>
        <end position="267"/>
    </location>
</feature>
<evidence type="ECO:0000313" key="2">
    <source>
        <dbReference type="EMBL" id="OQV21437.1"/>
    </source>
</evidence>
<organism evidence="2 3">
    <name type="scientific">Hypsibius exemplaris</name>
    <name type="common">Freshwater tardigrade</name>
    <dbReference type="NCBI Taxonomy" id="2072580"/>
    <lineage>
        <taxon>Eukaryota</taxon>
        <taxon>Metazoa</taxon>
        <taxon>Ecdysozoa</taxon>
        <taxon>Tardigrada</taxon>
        <taxon>Eutardigrada</taxon>
        <taxon>Parachela</taxon>
        <taxon>Hypsibioidea</taxon>
        <taxon>Hypsibiidae</taxon>
        <taxon>Hypsibius</taxon>
    </lineage>
</organism>